<organism evidence="2 3">
    <name type="scientific">Octopus vulgaris</name>
    <name type="common">Common octopus</name>
    <dbReference type="NCBI Taxonomy" id="6645"/>
    <lineage>
        <taxon>Eukaryota</taxon>
        <taxon>Metazoa</taxon>
        <taxon>Spiralia</taxon>
        <taxon>Lophotrochozoa</taxon>
        <taxon>Mollusca</taxon>
        <taxon>Cephalopoda</taxon>
        <taxon>Coleoidea</taxon>
        <taxon>Octopodiformes</taxon>
        <taxon>Octopoda</taxon>
        <taxon>Incirrata</taxon>
        <taxon>Octopodidae</taxon>
        <taxon>Octopus</taxon>
    </lineage>
</organism>
<evidence type="ECO:0000313" key="2">
    <source>
        <dbReference type="EMBL" id="CAI9726692.1"/>
    </source>
</evidence>
<evidence type="ECO:0000256" key="1">
    <source>
        <dbReference type="SAM" id="MobiDB-lite"/>
    </source>
</evidence>
<dbReference type="AlphaFoldDB" id="A0AA36B4V3"/>
<keyword evidence="3" id="KW-1185">Reference proteome</keyword>
<gene>
    <name evidence="2" type="ORF">OCTVUL_1B027477</name>
</gene>
<dbReference type="Proteomes" id="UP001162480">
    <property type="component" value="Chromosome 8"/>
</dbReference>
<feature type="compositionally biased region" description="Acidic residues" evidence="1">
    <location>
        <begin position="49"/>
        <end position="59"/>
    </location>
</feature>
<feature type="region of interest" description="Disordered" evidence="1">
    <location>
        <begin position="47"/>
        <end position="79"/>
    </location>
</feature>
<proteinExistence type="predicted"/>
<feature type="compositionally biased region" description="Basic and acidic residues" evidence="1">
    <location>
        <begin position="60"/>
        <end position="71"/>
    </location>
</feature>
<dbReference type="EMBL" id="OX597821">
    <property type="protein sequence ID" value="CAI9726692.1"/>
    <property type="molecule type" value="Genomic_DNA"/>
</dbReference>
<sequence>MGILTAEFFATKCDTGENFHCHECCESSLSEVMAHKKSDFICDISQVQSEEEGVEEEQEESSKNAENKSTEQDPLDPRSYFMKKVVHKGVQKEGHYITGEK</sequence>
<evidence type="ECO:0000313" key="3">
    <source>
        <dbReference type="Proteomes" id="UP001162480"/>
    </source>
</evidence>
<name>A0AA36B4V3_OCTVU</name>
<reference evidence="2" key="1">
    <citation type="submission" date="2023-08" db="EMBL/GenBank/DDBJ databases">
        <authorList>
            <person name="Alioto T."/>
            <person name="Alioto T."/>
            <person name="Gomez Garrido J."/>
        </authorList>
    </citation>
    <scope>NUCLEOTIDE SEQUENCE</scope>
</reference>
<protein>
    <submittedName>
        <fullName evidence="2">Uncharacterized protein</fullName>
    </submittedName>
</protein>
<accession>A0AA36B4V3</accession>